<name>A0A0R1VCM2_9LACO</name>
<keyword evidence="2 4" id="KW-0808">Transferase</keyword>
<evidence type="ECO:0000313" key="5">
    <source>
        <dbReference type="Proteomes" id="UP000051739"/>
    </source>
</evidence>
<protein>
    <submittedName>
        <fullName evidence="4">Glycosyl transferase family protein</fullName>
    </submittedName>
</protein>
<evidence type="ECO:0000313" key="4">
    <source>
        <dbReference type="EMBL" id="KRM00806.1"/>
    </source>
</evidence>
<dbReference type="InterPro" id="IPR002495">
    <property type="entry name" value="Glyco_trans_8"/>
</dbReference>
<dbReference type="RefSeq" id="WP_056937867.1">
    <property type="nucleotide sequence ID" value="NZ_AZFN01000025.1"/>
</dbReference>
<dbReference type="GO" id="GO:0016757">
    <property type="term" value="F:glycosyltransferase activity"/>
    <property type="evidence" value="ECO:0007669"/>
    <property type="project" value="UniProtKB-KW"/>
</dbReference>
<keyword evidence="1" id="KW-0328">Glycosyltransferase</keyword>
<dbReference type="Proteomes" id="UP000051739">
    <property type="component" value="Unassembled WGS sequence"/>
</dbReference>
<dbReference type="Pfam" id="PF01501">
    <property type="entry name" value="Glyco_transf_8"/>
    <property type="match status" value="1"/>
</dbReference>
<keyword evidence="5" id="KW-1185">Reference proteome</keyword>
<evidence type="ECO:0000256" key="3">
    <source>
        <dbReference type="ARBA" id="ARBA00022723"/>
    </source>
</evidence>
<gene>
    <name evidence="4" type="ORF">FC60_GL000976</name>
</gene>
<reference evidence="4 5" key="1">
    <citation type="journal article" date="2015" name="Genome Announc.">
        <title>Expanding the biotechnology potential of lactobacilli through comparative genomics of 213 strains and associated genera.</title>
        <authorList>
            <person name="Sun Z."/>
            <person name="Harris H.M."/>
            <person name="McCann A."/>
            <person name="Guo C."/>
            <person name="Argimon S."/>
            <person name="Zhang W."/>
            <person name="Yang X."/>
            <person name="Jeffery I.B."/>
            <person name="Cooney J.C."/>
            <person name="Kagawa T.F."/>
            <person name="Liu W."/>
            <person name="Song Y."/>
            <person name="Salvetti E."/>
            <person name="Wrobel A."/>
            <person name="Rasinkangas P."/>
            <person name="Parkhill J."/>
            <person name="Rea M.C."/>
            <person name="O'Sullivan O."/>
            <person name="Ritari J."/>
            <person name="Douillard F.P."/>
            <person name="Paul Ross R."/>
            <person name="Yang R."/>
            <person name="Briner A.E."/>
            <person name="Felis G.E."/>
            <person name="de Vos W.M."/>
            <person name="Barrangou R."/>
            <person name="Klaenhammer T.R."/>
            <person name="Caufield P.W."/>
            <person name="Cui Y."/>
            <person name="Zhang H."/>
            <person name="O'Toole P.W."/>
        </authorList>
    </citation>
    <scope>NUCLEOTIDE SEQUENCE [LARGE SCALE GENOMIC DNA]</scope>
    <source>
        <strain evidence="4 5">DSM 16045</strain>
    </source>
</reference>
<dbReference type="Gene3D" id="3.90.550.10">
    <property type="entry name" value="Spore Coat Polysaccharide Biosynthesis Protein SpsA, Chain A"/>
    <property type="match status" value="1"/>
</dbReference>
<organism evidence="4 5">
    <name type="scientific">Limosilactobacillus gastricus DSM 16045</name>
    <dbReference type="NCBI Taxonomy" id="1423749"/>
    <lineage>
        <taxon>Bacteria</taxon>
        <taxon>Bacillati</taxon>
        <taxon>Bacillota</taxon>
        <taxon>Bacilli</taxon>
        <taxon>Lactobacillales</taxon>
        <taxon>Lactobacillaceae</taxon>
        <taxon>Limosilactobacillus</taxon>
    </lineage>
</organism>
<keyword evidence="3" id="KW-0479">Metal-binding</keyword>
<dbReference type="PANTHER" id="PTHR13778">
    <property type="entry name" value="GLYCOSYLTRANSFERASE 8 DOMAIN-CONTAINING PROTEIN"/>
    <property type="match status" value="1"/>
</dbReference>
<dbReference type="SUPFAM" id="SSF53448">
    <property type="entry name" value="Nucleotide-diphospho-sugar transferases"/>
    <property type="match status" value="1"/>
</dbReference>
<evidence type="ECO:0000256" key="2">
    <source>
        <dbReference type="ARBA" id="ARBA00022679"/>
    </source>
</evidence>
<dbReference type="InterPro" id="IPR029044">
    <property type="entry name" value="Nucleotide-diphossugar_trans"/>
</dbReference>
<dbReference type="PANTHER" id="PTHR13778:SF47">
    <property type="entry name" value="LIPOPOLYSACCHARIDE 1,3-GALACTOSYLTRANSFERASE"/>
    <property type="match status" value="1"/>
</dbReference>
<dbReference type="PATRIC" id="fig|1423749.3.peg.990"/>
<dbReference type="InterPro" id="IPR050748">
    <property type="entry name" value="Glycosyltrans_8_dom-fam"/>
</dbReference>
<dbReference type="AlphaFoldDB" id="A0A0R1VCM2"/>
<dbReference type="CDD" id="cd04194">
    <property type="entry name" value="GT8_A4GalT_like"/>
    <property type="match status" value="1"/>
</dbReference>
<sequence length="276" mass="32235">MNLLFSIDDRFVDQLATVLTSIAENTNAEDFQVYVIADHPLEASAKLATYCEQLEMTYHPIVIDPQDFAQAPITDRYPTTIYYRLLAYKYLPADLDRILYLDADVLCINDLQSFYQMDLSHHLYASAIHTALTNTTDVINKIRLQNFDADGYYNSGVLLMNLELIRQRVKEKDVFNYIEENRLVLLLPDQDVLNALYGDQIKSVPDELYNFDARKGRTYETISFGEWTLDWVMKHTVILHYCGRDKPWLPNKNTGRYTALYKHYYNLTLRRLASLQ</sequence>
<accession>A0A0R1VCM2</accession>
<dbReference type="GO" id="GO:0046872">
    <property type="term" value="F:metal ion binding"/>
    <property type="evidence" value="ECO:0007669"/>
    <property type="project" value="UniProtKB-KW"/>
</dbReference>
<dbReference type="EMBL" id="AZFN01000025">
    <property type="protein sequence ID" value="KRM00806.1"/>
    <property type="molecule type" value="Genomic_DNA"/>
</dbReference>
<comment type="caution">
    <text evidence="4">The sequence shown here is derived from an EMBL/GenBank/DDBJ whole genome shotgun (WGS) entry which is preliminary data.</text>
</comment>
<proteinExistence type="predicted"/>
<evidence type="ECO:0000256" key="1">
    <source>
        <dbReference type="ARBA" id="ARBA00022676"/>
    </source>
</evidence>